<dbReference type="EMBL" id="JAUOQO010001012">
    <property type="protein sequence ID" value="MDO6575646.1"/>
    <property type="molecule type" value="Genomic_DNA"/>
</dbReference>
<evidence type="ECO:0000313" key="1">
    <source>
        <dbReference type="EMBL" id="MDO6575646.1"/>
    </source>
</evidence>
<name>A0AAW7YTY9_9STAP</name>
<sequence>LNCVVAVFDSKDGQLAQNVLLADTSRMRLLGETQVDFDQQQVNMILRPQAKRAQIFGLSTPVQVSGSFEDFKIGVASG</sequence>
<reference evidence="1" key="1">
    <citation type="submission" date="2023-07" db="EMBL/GenBank/DDBJ databases">
        <title>Genome content predicts the carbon catabolic preferences of heterotrophic bacteria.</title>
        <authorList>
            <person name="Gralka M."/>
        </authorList>
    </citation>
    <scope>NUCLEOTIDE SEQUENCE</scope>
    <source>
        <strain evidence="1">E2R20</strain>
    </source>
</reference>
<dbReference type="Proteomes" id="UP001170310">
    <property type="component" value="Unassembled WGS sequence"/>
</dbReference>
<organism evidence="1 2">
    <name type="scientific">Staphylococcus pasteuri_A</name>
    <dbReference type="NCBI Taxonomy" id="3062664"/>
    <lineage>
        <taxon>Bacteria</taxon>
        <taxon>Bacillati</taxon>
        <taxon>Bacillota</taxon>
        <taxon>Bacilli</taxon>
        <taxon>Bacillales</taxon>
        <taxon>Staphylococcaceae</taxon>
        <taxon>Staphylococcus</taxon>
    </lineage>
</organism>
<gene>
    <name evidence="1" type="ORF">Q4528_16175</name>
</gene>
<dbReference type="AlphaFoldDB" id="A0AAW7YTY9"/>
<accession>A0AAW7YTY9</accession>
<feature type="non-terminal residue" evidence="1">
    <location>
        <position position="78"/>
    </location>
</feature>
<evidence type="ECO:0000313" key="2">
    <source>
        <dbReference type="Proteomes" id="UP001170310"/>
    </source>
</evidence>
<protein>
    <submittedName>
        <fullName evidence="1">Uncharacterized protein</fullName>
    </submittedName>
</protein>
<proteinExistence type="predicted"/>
<feature type="non-terminal residue" evidence="1">
    <location>
        <position position="1"/>
    </location>
</feature>
<keyword evidence="2" id="KW-1185">Reference proteome</keyword>
<comment type="caution">
    <text evidence="1">The sequence shown here is derived from an EMBL/GenBank/DDBJ whole genome shotgun (WGS) entry which is preliminary data.</text>
</comment>